<dbReference type="VEuPathDB" id="FungiDB:H257_02538"/>
<dbReference type="InterPro" id="IPR008011">
    <property type="entry name" value="Complex1_LYR_dom"/>
</dbReference>
<dbReference type="CDD" id="cd20251">
    <property type="entry name" value="Complex1_LYR_SF"/>
    <property type="match status" value="1"/>
</dbReference>
<protein>
    <recommendedName>
        <fullName evidence="1">Complex 1 LYR protein domain-containing protein</fullName>
    </recommendedName>
</protein>
<evidence type="ECO:0000313" key="2">
    <source>
        <dbReference type="EMBL" id="ETV86051.1"/>
    </source>
</evidence>
<dbReference type="AlphaFoldDB" id="W4H3A0"/>
<dbReference type="GeneID" id="20804534"/>
<accession>W4H3A0</accession>
<reference evidence="2" key="1">
    <citation type="submission" date="2013-12" db="EMBL/GenBank/DDBJ databases">
        <title>The Genome Sequence of Aphanomyces astaci APO3.</title>
        <authorList>
            <consortium name="The Broad Institute Genomics Platform"/>
            <person name="Russ C."/>
            <person name="Tyler B."/>
            <person name="van West P."/>
            <person name="Dieguez-Uribeondo J."/>
            <person name="Young S.K."/>
            <person name="Zeng Q."/>
            <person name="Gargeya S."/>
            <person name="Fitzgerald M."/>
            <person name="Abouelleil A."/>
            <person name="Alvarado L."/>
            <person name="Chapman S.B."/>
            <person name="Gainer-Dewar J."/>
            <person name="Goldberg J."/>
            <person name="Griggs A."/>
            <person name="Gujja S."/>
            <person name="Hansen M."/>
            <person name="Howarth C."/>
            <person name="Imamovic A."/>
            <person name="Ireland A."/>
            <person name="Larimer J."/>
            <person name="McCowan C."/>
            <person name="Murphy C."/>
            <person name="Pearson M."/>
            <person name="Poon T.W."/>
            <person name="Priest M."/>
            <person name="Roberts A."/>
            <person name="Saif S."/>
            <person name="Shea T."/>
            <person name="Sykes S."/>
            <person name="Wortman J."/>
            <person name="Nusbaum C."/>
            <person name="Birren B."/>
        </authorList>
    </citation>
    <scope>NUCLEOTIDE SEQUENCE [LARGE SCALE GENOMIC DNA]</scope>
    <source>
        <strain evidence="2">APO3</strain>
    </source>
</reference>
<dbReference type="RefSeq" id="XP_009824523.1">
    <property type="nucleotide sequence ID" value="XM_009826221.1"/>
</dbReference>
<dbReference type="Pfam" id="PF05347">
    <property type="entry name" value="Complex1_LYR"/>
    <property type="match status" value="1"/>
</dbReference>
<organism evidence="2">
    <name type="scientific">Aphanomyces astaci</name>
    <name type="common">Crayfish plague agent</name>
    <dbReference type="NCBI Taxonomy" id="112090"/>
    <lineage>
        <taxon>Eukaryota</taxon>
        <taxon>Sar</taxon>
        <taxon>Stramenopiles</taxon>
        <taxon>Oomycota</taxon>
        <taxon>Saprolegniomycetes</taxon>
        <taxon>Saprolegniales</taxon>
        <taxon>Verrucalvaceae</taxon>
        <taxon>Aphanomyces</taxon>
    </lineage>
</organism>
<feature type="domain" description="Complex 1 LYR protein" evidence="1">
    <location>
        <begin position="5"/>
        <end position="62"/>
    </location>
</feature>
<dbReference type="EMBL" id="KI913117">
    <property type="protein sequence ID" value="ETV86051.1"/>
    <property type="molecule type" value="Genomic_DNA"/>
</dbReference>
<sequence length="83" mass="9968">MSTRQQALSFYRKIYRTAGLMPTKDRTEFVRRRLRGEYDQYRHETNPARIEFLIKVADTQLDTLEIQVAHFSRVFSSPSYHNQ</sequence>
<name>W4H3A0_APHAT</name>
<proteinExistence type="predicted"/>
<evidence type="ECO:0000259" key="1">
    <source>
        <dbReference type="Pfam" id="PF05347"/>
    </source>
</evidence>
<gene>
    <name evidence="2" type="ORF">H257_02538</name>
</gene>
<dbReference type="OrthoDB" id="275715at2759"/>